<comment type="caution">
    <text evidence="2">The sequence shown here is derived from an EMBL/GenBank/DDBJ whole genome shotgun (WGS) entry which is preliminary data.</text>
</comment>
<dbReference type="Pfam" id="PF18931">
    <property type="entry name" value="DUF5680"/>
    <property type="match status" value="1"/>
</dbReference>
<sequence>MDHDGLVAFLRSAKSTGYQWIGGNEGQPCRDQSRQFLYTEGDYHYRDHYFGYRQFGGEEVVWLNQQPIWQMLYFGNISLPQACEPVFTFLQKALQQPDANLPLRGPKQFSQEPWQYQLTVEGTLQQFQGIEQVSHDGQLVYQLRLIGGCLK</sequence>
<dbReference type="RefSeq" id="WP_274689752.1">
    <property type="nucleotide sequence ID" value="NZ_JAPMOU010000020.1"/>
</dbReference>
<protein>
    <submittedName>
        <fullName evidence="2">DUF5680 domain-containing protein</fullName>
    </submittedName>
</protein>
<keyword evidence="3" id="KW-1185">Reference proteome</keyword>
<dbReference type="InterPro" id="IPR043735">
    <property type="entry name" value="DUF5680"/>
</dbReference>
<evidence type="ECO:0000313" key="2">
    <source>
        <dbReference type="EMBL" id="MDE1463415.1"/>
    </source>
</evidence>
<dbReference type="EMBL" id="JAPMOU010000020">
    <property type="protein sequence ID" value="MDE1463415.1"/>
    <property type="molecule type" value="Genomic_DNA"/>
</dbReference>
<evidence type="ECO:0000259" key="1">
    <source>
        <dbReference type="Pfam" id="PF18931"/>
    </source>
</evidence>
<evidence type="ECO:0000313" key="3">
    <source>
        <dbReference type="Proteomes" id="UP001528823"/>
    </source>
</evidence>
<gene>
    <name evidence="2" type="ORF">ORQ98_15750</name>
</gene>
<feature type="domain" description="DUF5680" evidence="1">
    <location>
        <begin position="47"/>
        <end position="150"/>
    </location>
</feature>
<dbReference type="Proteomes" id="UP001528823">
    <property type="component" value="Unassembled WGS sequence"/>
</dbReference>
<proteinExistence type="predicted"/>
<accession>A0ABT5UAK5</accession>
<organism evidence="2 3">
    <name type="scientific">Spartinivicinus poritis</name>
    <dbReference type="NCBI Taxonomy" id="2994640"/>
    <lineage>
        <taxon>Bacteria</taxon>
        <taxon>Pseudomonadati</taxon>
        <taxon>Pseudomonadota</taxon>
        <taxon>Gammaproteobacteria</taxon>
        <taxon>Oceanospirillales</taxon>
        <taxon>Zooshikellaceae</taxon>
        <taxon>Spartinivicinus</taxon>
    </lineage>
</organism>
<reference evidence="2 3" key="1">
    <citation type="submission" date="2022-11" db="EMBL/GenBank/DDBJ databases">
        <title>Spartinivicinus poritis sp. nov., isolated from scleractinian coral Porites lutea.</title>
        <authorList>
            <person name="Zhang G."/>
            <person name="Cai L."/>
            <person name="Wei Q."/>
        </authorList>
    </citation>
    <scope>NUCLEOTIDE SEQUENCE [LARGE SCALE GENOMIC DNA]</scope>
    <source>
        <strain evidence="2 3">A2-2</strain>
    </source>
</reference>
<name>A0ABT5UAK5_9GAMM</name>